<keyword evidence="2" id="KW-1185">Reference proteome</keyword>
<dbReference type="OrthoDB" id="6368793at2759"/>
<accession>A0A8J2RPG1</accession>
<dbReference type="AlphaFoldDB" id="A0A8J2RPG1"/>
<dbReference type="EMBL" id="CAKKLH010000090">
    <property type="protein sequence ID" value="CAH0102631.1"/>
    <property type="molecule type" value="Genomic_DNA"/>
</dbReference>
<dbReference type="Proteomes" id="UP000789390">
    <property type="component" value="Unassembled WGS sequence"/>
</dbReference>
<name>A0A8J2RPG1_9CRUS</name>
<reference evidence="1" key="1">
    <citation type="submission" date="2021-11" db="EMBL/GenBank/DDBJ databases">
        <authorList>
            <person name="Schell T."/>
        </authorList>
    </citation>
    <scope>NUCLEOTIDE SEQUENCE</scope>
    <source>
        <strain evidence="1">M5</strain>
    </source>
</reference>
<sequence length="285" mass="33165">MDPIGIEWVQVEPNEEHHNIYTVMREEFREERKVMTTVMTEALQEERKVSQVNYLKMLNLFHEKNVQVHQRIDNLEESMNERISHLEDNFTGNKQSFQQQLHEKEKVETCTCTQKFSKTRLRKSRRAATLRENKCCSLTKPNSSSHTLCSSTPPDMRRTRTAKRDLNTAKNSCQESNGGVAESGNRIRLTERELQALMKGINCVSFIGRLVLASFPKRYFLEKKNNFSVAISSQHIDALFEIVSSKYKEIKRNGQPPKLITKAEVTKVIKMKVTNFRSSNRHMIK</sequence>
<comment type="caution">
    <text evidence="1">The sequence shown here is derived from an EMBL/GenBank/DDBJ whole genome shotgun (WGS) entry which is preliminary data.</text>
</comment>
<organism evidence="1 2">
    <name type="scientific">Daphnia galeata</name>
    <dbReference type="NCBI Taxonomy" id="27404"/>
    <lineage>
        <taxon>Eukaryota</taxon>
        <taxon>Metazoa</taxon>
        <taxon>Ecdysozoa</taxon>
        <taxon>Arthropoda</taxon>
        <taxon>Crustacea</taxon>
        <taxon>Branchiopoda</taxon>
        <taxon>Diplostraca</taxon>
        <taxon>Cladocera</taxon>
        <taxon>Anomopoda</taxon>
        <taxon>Daphniidae</taxon>
        <taxon>Daphnia</taxon>
    </lineage>
</organism>
<proteinExistence type="predicted"/>
<protein>
    <recommendedName>
        <fullName evidence="3">BEN domain-containing protein</fullName>
    </recommendedName>
</protein>
<evidence type="ECO:0000313" key="1">
    <source>
        <dbReference type="EMBL" id="CAH0102631.1"/>
    </source>
</evidence>
<gene>
    <name evidence="1" type="ORF">DGAL_LOCUS5069</name>
</gene>
<evidence type="ECO:0008006" key="3">
    <source>
        <dbReference type="Google" id="ProtNLM"/>
    </source>
</evidence>
<evidence type="ECO:0000313" key="2">
    <source>
        <dbReference type="Proteomes" id="UP000789390"/>
    </source>
</evidence>